<feature type="compositionally biased region" description="Basic and acidic residues" evidence="3">
    <location>
        <begin position="1"/>
        <end position="11"/>
    </location>
</feature>
<feature type="region of interest" description="Disordered" evidence="3">
    <location>
        <begin position="1"/>
        <end position="109"/>
    </location>
</feature>
<keyword evidence="6" id="KW-1185">Reference proteome</keyword>
<dbReference type="InterPro" id="IPR001452">
    <property type="entry name" value="SH3_domain"/>
</dbReference>
<accession>B4H7Z1</accession>
<dbReference type="STRING" id="7234.B4H7Z1"/>
<protein>
    <submittedName>
        <fullName evidence="5">GL12719</fullName>
    </submittedName>
</protein>
<feature type="domain" description="SH3" evidence="4">
    <location>
        <begin position="193"/>
        <end position="248"/>
    </location>
</feature>
<feature type="compositionally biased region" description="Gly residues" evidence="3">
    <location>
        <begin position="49"/>
        <end position="58"/>
    </location>
</feature>
<organism evidence="6">
    <name type="scientific">Drosophila persimilis</name>
    <name type="common">Fruit fly</name>
    <dbReference type="NCBI Taxonomy" id="7234"/>
    <lineage>
        <taxon>Eukaryota</taxon>
        <taxon>Metazoa</taxon>
        <taxon>Ecdysozoa</taxon>
        <taxon>Arthropoda</taxon>
        <taxon>Hexapoda</taxon>
        <taxon>Insecta</taxon>
        <taxon>Pterygota</taxon>
        <taxon>Neoptera</taxon>
        <taxon>Endopterygota</taxon>
        <taxon>Diptera</taxon>
        <taxon>Brachycera</taxon>
        <taxon>Muscomorpha</taxon>
        <taxon>Ephydroidea</taxon>
        <taxon>Drosophilidae</taxon>
        <taxon>Drosophila</taxon>
        <taxon>Sophophora</taxon>
    </lineage>
</organism>
<evidence type="ECO:0000313" key="6">
    <source>
        <dbReference type="Proteomes" id="UP000008744"/>
    </source>
</evidence>
<sequence length="248" mass="24717">MGAQQGKERGSHSSGGGGGGVPVSCIGLSSSSSPVASVSPHCISAGNSSSGGGGGPLGVGSTLRGSRIKSSTGHGHGSGGGSSGVGGSSSGGGGSGGLSQRSNAHKDARCNPSVGLNIFTEHNEALLQSRPLPHIPAGSTAASLLENAAELQCSDSGLQCSSLGGHSSSTSVFESTHRWTSKENLLEPGPEEDDPQLFVALYDFQAGGENQLSLKKGEQVRILSYNKSGEWCEAHSDSGNVGWVPSTM</sequence>
<dbReference type="EMBL" id="CH479219">
    <property type="protein sequence ID" value="EDW34781.1"/>
    <property type="molecule type" value="Genomic_DNA"/>
</dbReference>
<dbReference type="Pfam" id="PF00018">
    <property type="entry name" value="SH3_1"/>
    <property type="match status" value="1"/>
</dbReference>
<evidence type="ECO:0000256" key="3">
    <source>
        <dbReference type="SAM" id="MobiDB-lite"/>
    </source>
</evidence>
<feature type="compositionally biased region" description="Low complexity" evidence="3">
    <location>
        <begin position="29"/>
        <end position="48"/>
    </location>
</feature>
<dbReference type="PRINTS" id="PR00452">
    <property type="entry name" value="SH3DOMAIN"/>
</dbReference>
<gene>
    <name evidence="5" type="primary">Dper\GL12719</name>
    <name evidence="5" type="ORF">Dper_GL12719</name>
</gene>
<evidence type="ECO:0000259" key="4">
    <source>
        <dbReference type="PROSITE" id="PS50002"/>
    </source>
</evidence>
<dbReference type="InterPro" id="IPR036028">
    <property type="entry name" value="SH3-like_dom_sf"/>
</dbReference>
<reference evidence="5 6" key="1">
    <citation type="journal article" date="2007" name="Nature">
        <title>Evolution of genes and genomes on the Drosophila phylogeny.</title>
        <authorList>
            <consortium name="Drosophila 12 Genomes Consortium"/>
            <person name="Clark A.G."/>
            <person name="Eisen M.B."/>
            <person name="Smith D.R."/>
            <person name="Bergman C.M."/>
            <person name="Oliver B."/>
            <person name="Markow T.A."/>
            <person name="Kaufman T.C."/>
            <person name="Kellis M."/>
            <person name="Gelbart W."/>
            <person name="Iyer V.N."/>
            <person name="Pollard D.A."/>
            <person name="Sackton T.B."/>
            <person name="Larracuente A.M."/>
            <person name="Singh N.D."/>
            <person name="Abad J.P."/>
            <person name="Abt D.N."/>
            <person name="Adryan B."/>
            <person name="Aguade M."/>
            <person name="Akashi H."/>
            <person name="Anderson W.W."/>
            <person name="Aquadro C.F."/>
            <person name="Ardell D.H."/>
            <person name="Arguello R."/>
            <person name="Artieri C.G."/>
            <person name="Barbash D.A."/>
            <person name="Barker D."/>
            <person name="Barsanti P."/>
            <person name="Batterham P."/>
            <person name="Batzoglou S."/>
            <person name="Begun D."/>
            <person name="Bhutkar A."/>
            <person name="Blanco E."/>
            <person name="Bosak S.A."/>
            <person name="Bradley R.K."/>
            <person name="Brand A.D."/>
            <person name="Brent M.R."/>
            <person name="Brooks A.N."/>
            <person name="Brown R.H."/>
            <person name="Butlin R.K."/>
            <person name="Caggese C."/>
            <person name="Calvi B.R."/>
            <person name="Bernardo de Carvalho A."/>
            <person name="Caspi A."/>
            <person name="Castrezana S."/>
            <person name="Celniker S.E."/>
            <person name="Chang J.L."/>
            <person name="Chapple C."/>
            <person name="Chatterji S."/>
            <person name="Chinwalla A."/>
            <person name="Civetta A."/>
            <person name="Clifton S.W."/>
            <person name="Comeron J.M."/>
            <person name="Costello J.C."/>
            <person name="Coyne J.A."/>
            <person name="Daub J."/>
            <person name="David R.G."/>
            <person name="Delcher A.L."/>
            <person name="Delehaunty K."/>
            <person name="Do C.B."/>
            <person name="Ebling H."/>
            <person name="Edwards K."/>
            <person name="Eickbush T."/>
            <person name="Evans J.D."/>
            <person name="Filipski A."/>
            <person name="Findeiss S."/>
            <person name="Freyhult E."/>
            <person name="Fulton L."/>
            <person name="Fulton R."/>
            <person name="Garcia A.C."/>
            <person name="Gardiner A."/>
            <person name="Garfield D.A."/>
            <person name="Garvin B.E."/>
            <person name="Gibson G."/>
            <person name="Gilbert D."/>
            <person name="Gnerre S."/>
            <person name="Godfrey J."/>
            <person name="Good R."/>
            <person name="Gotea V."/>
            <person name="Gravely B."/>
            <person name="Greenberg A.J."/>
            <person name="Griffiths-Jones S."/>
            <person name="Gross S."/>
            <person name="Guigo R."/>
            <person name="Gustafson E.A."/>
            <person name="Haerty W."/>
            <person name="Hahn M.W."/>
            <person name="Halligan D.L."/>
            <person name="Halpern A.L."/>
            <person name="Halter G.M."/>
            <person name="Han M.V."/>
            <person name="Heger A."/>
            <person name="Hillier L."/>
            <person name="Hinrichs A.S."/>
            <person name="Holmes I."/>
            <person name="Hoskins R.A."/>
            <person name="Hubisz M.J."/>
            <person name="Hultmark D."/>
            <person name="Huntley M.A."/>
            <person name="Jaffe D.B."/>
            <person name="Jagadeeshan S."/>
            <person name="Jeck W.R."/>
            <person name="Johnson J."/>
            <person name="Jones C.D."/>
            <person name="Jordan W.C."/>
            <person name="Karpen G.H."/>
            <person name="Kataoka E."/>
            <person name="Keightley P.D."/>
            <person name="Kheradpour P."/>
            <person name="Kirkness E.F."/>
            <person name="Koerich L.B."/>
            <person name="Kristiansen K."/>
            <person name="Kudrna D."/>
            <person name="Kulathinal R.J."/>
            <person name="Kumar S."/>
            <person name="Kwok R."/>
            <person name="Lander E."/>
            <person name="Langley C.H."/>
            <person name="Lapoint R."/>
            <person name="Lazzaro B.P."/>
            <person name="Lee S.J."/>
            <person name="Levesque L."/>
            <person name="Li R."/>
            <person name="Lin C.F."/>
            <person name="Lin M.F."/>
            <person name="Lindblad-Toh K."/>
            <person name="Llopart A."/>
            <person name="Long M."/>
            <person name="Low L."/>
            <person name="Lozovsky E."/>
            <person name="Lu J."/>
            <person name="Luo M."/>
            <person name="Machado C.A."/>
            <person name="Makalowski W."/>
            <person name="Marzo M."/>
            <person name="Matsuda M."/>
            <person name="Matzkin L."/>
            <person name="McAllister B."/>
            <person name="McBride C.S."/>
            <person name="McKernan B."/>
            <person name="McKernan K."/>
            <person name="Mendez-Lago M."/>
            <person name="Minx P."/>
            <person name="Mollenhauer M.U."/>
            <person name="Montooth K."/>
            <person name="Mount S.M."/>
            <person name="Mu X."/>
            <person name="Myers E."/>
            <person name="Negre B."/>
            <person name="Newfeld S."/>
            <person name="Nielsen R."/>
            <person name="Noor M.A."/>
            <person name="O'Grady P."/>
            <person name="Pachter L."/>
            <person name="Papaceit M."/>
            <person name="Parisi M.J."/>
            <person name="Parisi M."/>
            <person name="Parts L."/>
            <person name="Pedersen J.S."/>
            <person name="Pesole G."/>
            <person name="Phillippy A.M."/>
            <person name="Ponting C.P."/>
            <person name="Pop M."/>
            <person name="Porcelli D."/>
            <person name="Powell J.R."/>
            <person name="Prohaska S."/>
            <person name="Pruitt K."/>
            <person name="Puig M."/>
            <person name="Quesneville H."/>
            <person name="Ram K.R."/>
            <person name="Rand D."/>
            <person name="Rasmussen M.D."/>
            <person name="Reed L.K."/>
            <person name="Reenan R."/>
            <person name="Reily A."/>
            <person name="Remington K.A."/>
            <person name="Rieger T.T."/>
            <person name="Ritchie M.G."/>
            <person name="Robin C."/>
            <person name="Rogers Y.H."/>
            <person name="Rohde C."/>
            <person name="Rozas J."/>
            <person name="Rubenfield M.J."/>
            <person name="Ruiz A."/>
            <person name="Russo S."/>
            <person name="Salzberg S.L."/>
            <person name="Sanchez-Gracia A."/>
            <person name="Saranga D.J."/>
            <person name="Sato H."/>
            <person name="Schaeffer S.W."/>
            <person name="Schatz M.C."/>
            <person name="Schlenke T."/>
            <person name="Schwartz R."/>
            <person name="Segarra C."/>
            <person name="Singh R.S."/>
            <person name="Sirot L."/>
            <person name="Sirota M."/>
            <person name="Sisneros N.B."/>
            <person name="Smith C.D."/>
            <person name="Smith T.F."/>
            <person name="Spieth J."/>
            <person name="Stage D.E."/>
            <person name="Stark A."/>
            <person name="Stephan W."/>
            <person name="Strausberg R.L."/>
            <person name="Strempel S."/>
            <person name="Sturgill D."/>
            <person name="Sutton G."/>
            <person name="Sutton G.G."/>
            <person name="Tao W."/>
            <person name="Teichmann S."/>
            <person name="Tobari Y.N."/>
            <person name="Tomimura Y."/>
            <person name="Tsolas J.M."/>
            <person name="Valente V.L."/>
            <person name="Venter E."/>
            <person name="Venter J.C."/>
            <person name="Vicario S."/>
            <person name="Vieira F.G."/>
            <person name="Vilella A.J."/>
            <person name="Villasante A."/>
            <person name="Walenz B."/>
            <person name="Wang J."/>
            <person name="Wasserman M."/>
            <person name="Watts T."/>
            <person name="Wilson D."/>
            <person name="Wilson R.K."/>
            <person name="Wing R.A."/>
            <person name="Wolfner M.F."/>
            <person name="Wong A."/>
            <person name="Wong G.K."/>
            <person name="Wu C.I."/>
            <person name="Wu G."/>
            <person name="Yamamoto D."/>
            <person name="Yang H.P."/>
            <person name="Yang S.P."/>
            <person name="Yorke J.A."/>
            <person name="Yoshida K."/>
            <person name="Zdobnov E."/>
            <person name="Zhang P."/>
            <person name="Zhang Y."/>
            <person name="Zimin A.V."/>
            <person name="Baldwin J."/>
            <person name="Abdouelleil A."/>
            <person name="Abdulkadir J."/>
            <person name="Abebe A."/>
            <person name="Abera B."/>
            <person name="Abreu J."/>
            <person name="Acer S.C."/>
            <person name="Aftuck L."/>
            <person name="Alexander A."/>
            <person name="An P."/>
            <person name="Anderson E."/>
            <person name="Anderson S."/>
            <person name="Arachi H."/>
            <person name="Azer M."/>
            <person name="Bachantsang P."/>
            <person name="Barry A."/>
            <person name="Bayul T."/>
            <person name="Berlin A."/>
            <person name="Bessette D."/>
            <person name="Bloom T."/>
            <person name="Blye J."/>
            <person name="Boguslavskiy L."/>
            <person name="Bonnet C."/>
            <person name="Boukhgalter B."/>
            <person name="Bourzgui I."/>
            <person name="Brown A."/>
            <person name="Cahill P."/>
            <person name="Channer S."/>
            <person name="Cheshatsang Y."/>
            <person name="Chuda L."/>
            <person name="Citroen M."/>
            <person name="Collymore A."/>
            <person name="Cooke P."/>
            <person name="Costello M."/>
            <person name="D'Aco K."/>
            <person name="Daza R."/>
            <person name="De Haan G."/>
            <person name="DeGray S."/>
            <person name="DeMaso C."/>
            <person name="Dhargay N."/>
            <person name="Dooley K."/>
            <person name="Dooley E."/>
            <person name="Doricent M."/>
            <person name="Dorje P."/>
            <person name="Dorjee K."/>
            <person name="Dupes A."/>
            <person name="Elong R."/>
            <person name="Falk J."/>
            <person name="Farina A."/>
            <person name="Faro S."/>
            <person name="Ferguson D."/>
            <person name="Fisher S."/>
            <person name="Foley C.D."/>
            <person name="Franke A."/>
            <person name="Friedrich D."/>
            <person name="Gadbois L."/>
            <person name="Gearin G."/>
            <person name="Gearin C.R."/>
            <person name="Giannoukos G."/>
            <person name="Goode T."/>
            <person name="Graham J."/>
            <person name="Grandbois E."/>
            <person name="Grewal S."/>
            <person name="Gyaltsen K."/>
            <person name="Hafez N."/>
            <person name="Hagos B."/>
            <person name="Hall J."/>
            <person name="Henson C."/>
            <person name="Hollinger A."/>
            <person name="Honan T."/>
            <person name="Huard M.D."/>
            <person name="Hughes L."/>
            <person name="Hurhula B."/>
            <person name="Husby M.E."/>
            <person name="Kamat A."/>
            <person name="Kanga B."/>
            <person name="Kashin S."/>
            <person name="Khazanovich D."/>
            <person name="Kisner P."/>
            <person name="Lance K."/>
            <person name="Lara M."/>
            <person name="Lee W."/>
            <person name="Lennon N."/>
            <person name="Letendre F."/>
            <person name="LeVine R."/>
            <person name="Lipovsky A."/>
            <person name="Liu X."/>
            <person name="Liu J."/>
            <person name="Liu S."/>
            <person name="Lokyitsang T."/>
            <person name="Lokyitsang Y."/>
            <person name="Lubonja R."/>
            <person name="Lui A."/>
            <person name="MacDonald P."/>
            <person name="Magnisalis V."/>
            <person name="Maru K."/>
            <person name="Matthews C."/>
            <person name="McCusker W."/>
            <person name="McDonough S."/>
            <person name="Mehta T."/>
            <person name="Meldrim J."/>
            <person name="Meneus L."/>
            <person name="Mihai O."/>
            <person name="Mihalev A."/>
            <person name="Mihova T."/>
            <person name="Mittelman R."/>
            <person name="Mlenga V."/>
            <person name="Montmayeur A."/>
            <person name="Mulrain L."/>
            <person name="Navidi A."/>
            <person name="Naylor J."/>
            <person name="Negash T."/>
            <person name="Nguyen T."/>
            <person name="Nguyen N."/>
            <person name="Nicol R."/>
            <person name="Norbu C."/>
            <person name="Norbu N."/>
            <person name="Novod N."/>
            <person name="O'Neill B."/>
            <person name="Osman S."/>
            <person name="Markiewicz E."/>
            <person name="Oyono O.L."/>
            <person name="Patti C."/>
            <person name="Phunkhang P."/>
            <person name="Pierre F."/>
            <person name="Priest M."/>
            <person name="Raghuraman S."/>
            <person name="Rege F."/>
            <person name="Reyes R."/>
            <person name="Rise C."/>
            <person name="Rogov P."/>
            <person name="Ross K."/>
            <person name="Ryan E."/>
            <person name="Settipalli S."/>
            <person name="Shea T."/>
            <person name="Sherpa N."/>
            <person name="Shi L."/>
            <person name="Shih D."/>
            <person name="Sparrow T."/>
            <person name="Spaulding J."/>
            <person name="Stalker J."/>
            <person name="Stange-Thomann N."/>
            <person name="Stavropoulos S."/>
            <person name="Stone C."/>
            <person name="Strader C."/>
            <person name="Tesfaye S."/>
            <person name="Thomson T."/>
            <person name="Thoulutsang Y."/>
            <person name="Thoulutsang D."/>
            <person name="Topham K."/>
            <person name="Topping I."/>
            <person name="Tsamla T."/>
            <person name="Vassiliev H."/>
            <person name="Vo A."/>
            <person name="Wangchuk T."/>
            <person name="Wangdi T."/>
            <person name="Weiand M."/>
            <person name="Wilkinson J."/>
            <person name="Wilson A."/>
            <person name="Yadav S."/>
            <person name="Young G."/>
            <person name="Yu Q."/>
            <person name="Zembek L."/>
            <person name="Zhong D."/>
            <person name="Zimmer A."/>
            <person name="Zwirko Z."/>
            <person name="Jaffe D.B."/>
            <person name="Alvarez P."/>
            <person name="Brockman W."/>
            <person name="Butler J."/>
            <person name="Chin C."/>
            <person name="Gnerre S."/>
            <person name="Grabherr M."/>
            <person name="Kleber M."/>
            <person name="Mauceli E."/>
            <person name="MacCallum I."/>
        </authorList>
    </citation>
    <scope>NUCLEOTIDE SEQUENCE [LARGE SCALE GENOMIC DNA]</scope>
    <source>
        <strain evidence="6">MSH-3 / Tucson 14011-0111.49</strain>
    </source>
</reference>
<dbReference type="SMART" id="SM00326">
    <property type="entry name" value="SH3"/>
    <property type="match status" value="1"/>
</dbReference>
<keyword evidence="1 2" id="KW-0728">SH3 domain</keyword>
<dbReference type="SMR" id="B4H7Z1"/>
<dbReference type="eggNOG" id="KOG4278">
    <property type="taxonomic scope" value="Eukaryota"/>
</dbReference>
<dbReference type="CDD" id="cd11850">
    <property type="entry name" value="SH3_Abl"/>
    <property type="match status" value="1"/>
</dbReference>
<dbReference type="OrthoDB" id="98077at2759"/>
<dbReference type="FunFam" id="2.30.30.40:FF:000010">
    <property type="entry name" value="Tyrosine-protein kinase"/>
    <property type="match status" value="1"/>
</dbReference>
<dbReference type="AlphaFoldDB" id="B4H7Z1"/>
<dbReference type="Proteomes" id="UP000008744">
    <property type="component" value="Unassembled WGS sequence"/>
</dbReference>
<feature type="compositionally biased region" description="Gly residues" evidence="3">
    <location>
        <begin position="74"/>
        <end position="97"/>
    </location>
</feature>
<evidence type="ECO:0000256" key="1">
    <source>
        <dbReference type="ARBA" id="ARBA00022443"/>
    </source>
</evidence>
<evidence type="ECO:0000313" key="5">
    <source>
        <dbReference type="EMBL" id="EDW34781.1"/>
    </source>
</evidence>
<dbReference type="HOGENOM" id="CLU_1121103_0_0_1"/>
<name>B4H7Z1_DROPE</name>
<evidence type="ECO:0000256" key="2">
    <source>
        <dbReference type="PROSITE-ProRule" id="PRU00192"/>
    </source>
</evidence>
<dbReference type="SUPFAM" id="SSF50044">
    <property type="entry name" value="SH3-domain"/>
    <property type="match status" value="1"/>
</dbReference>
<proteinExistence type="predicted"/>
<dbReference type="Gene3D" id="2.30.30.40">
    <property type="entry name" value="SH3 Domains"/>
    <property type="match status" value="1"/>
</dbReference>
<dbReference type="PROSITE" id="PS50002">
    <property type="entry name" value="SH3"/>
    <property type="match status" value="1"/>
</dbReference>